<dbReference type="FunFam" id="3.40.1780.10:FF:000001">
    <property type="entry name" value="S-adenosylmethionine:tRNA ribosyltransferase-isomerase"/>
    <property type="match status" value="1"/>
</dbReference>
<reference evidence="14 15" key="2">
    <citation type="journal article" date="2010" name="Stand. Genomic Sci.">
        <title>Complete genome sequence of Desulfohalobium retbaense type strain (HR(100)).</title>
        <authorList>
            <person name="Spring S."/>
            <person name="Nolan M."/>
            <person name="Lapidus A."/>
            <person name="Glavina Del Rio T."/>
            <person name="Copeland A."/>
            <person name="Tice H."/>
            <person name="Cheng J.F."/>
            <person name="Lucas S."/>
            <person name="Land M."/>
            <person name="Chen F."/>
            <person name="Bruce D."/>
            <person name="Goodwin L."/>
            <person name="Pitluck S."/>
            <person name="Ivanova N."/>
            <person name="Mavromatis K."/>
            <person name="Mikhailova N."/>
            <person name="Pati A."/>
            <person name="Chen A."/>
            <person name="Palaniappan K."/>
            <person name="Hauser L."/>
            <person name="Chang Y.J."/>
            <person name="Jeffries C.D."/>
            <person name="Munk C."/>
            <person name="Kiss H."/>
            <person name="Chain P."/>
            <person name="Han C."/>
            <person name="Brettin T."/>
            <person name="Detter J.C."/>
            <person name="Schuler E."/>
            <person name="Goker M."/>
            <person name="Rohde M."/>
            <person name="Bristow J."/>
            <person name="Eisen J.A."/>
            <person name="Markowitz V."/>
            <person name="Hugenholtz P."/>
            <person name="Kyrpides N.C."/>
            <person name="Klenk H.P."/>
        </authorList>
    </citation>
    <scope>NUCLEOTIDE SEQUENCE [LARGE SCALE GENOMIC DNA]</scope>
    <source>
        <strain evidence="15">ATCC 49802 / DSM 20745 / S 6022</strain>
    </source>
</reference>
<dbReference type="SUPFAM" id="SSF111337">
    <property type="entry name" value="QueA-like"/>
    <property type="match status" value="1"/>
</dbReference>
<dbReference type="FunCoup" id="D1C3D8">
    <property type="interactions" value="327"/>
</dbReference>
<dbReference type="FunFam" id="2.40.10.240:FF:000002">
    <property type="entry name" value="S-adenosylmethionine:tRNA ribosyltransferase-isomerase"/>
    <property type="match status" value="1"/>
</dbReference>
<name>D1C3D8_SPHTD</name>
<gene>
    <name evidence="13" type="primary">queA</name>
    <name evidence="14" type="ordered locus">Sthe_1320</name>
</gene>
<evidence type="ECO:0000256" key="1">
    <source>
        <dbReference type="ARBA" id="ARBA00004496"/>
    </source>
</evidence>
<dbReference type="PANTHER" id="PTHR30307">
    <property type="entry name" value="S-ADENOSYLMETHIONINE:TRNA RIBOSYLTRANSFERASE-ISOMERASE"/>
    <property type="match status" value="1"/>
</dbReference>
<dbReference type="Gene3D" id="2.40.10.240">
    <property type="entry name" value="QueA-like"/>
    <property type="match status" value="1"/>
</dbReference>
<evidence type="ECO:0000256" key="5">
    <source>
        <dbReference type="ARBA" id="ARBA00022679"/>
    </source>
</evidence>
<dbReference type="UniPathway" id="UPA00392"/>
<dbReference type="EC" id="2.4.99.17" evidence="10 13"/>
<dbReference type="HOGENOM" id="CLU_039110_1_0_0"/>
<evidence type="ECO:0000256" key="3">
    <source>
        <dbReference type="ARBA" id="ARBA00011245"/>
    </source>
</evidence>
<evidence type="ECO:0000256" key="13">
    <source>
        <dbReference type="HAMAP-Rule" id="MF_00113"/>
    </source>
</evidence>
<dbReference type="InterPro" id="IPR036100">
    <property type="entry name" value="QueA_sf"/>
</dbReference>
<evidence type="ECO:0000256" key="11">
    <source>
        <dbReference type="ARBA" id="ARBA00069325"/>
    </source>
</evidence>
<dbReference type="InParanoid" id="D1C3D8"/>
<evidence type="ECO:0000256" key="4">
    <source>
        <dbReference type="ARBA" id="ARBA00022490"/>
    </source>
</evidence>
<evidence type="ECO:0000256" key="12">
    <source>
        <dbReference type="ARBA" id="ARBA00076160"/>
    </source>
</evidence>
<evidence type="ECO:0000256" key="6">
    <source>
        <dbReference type="ARBA" id="ARBA00022691"/>
    </source>
</evidence>
<dbReference type="GO" id="GO:0005737">
    <property type="term" value="C:cytoplasm"/>
    <property type="evidence" value="ECO:0007669"/>
    <property type="project" value="UniProtKB-SubCell"/>
</dbReference>
<dbReference type="HAMAP" id="MF_00113">
    <property type="entry name" value="QueA"/>
    <property type="match status" value="1"/>
</dbReference>
<protein>
    <recommendedName>
        <fullName evidence="11 13">S-adenosylmethionine:tRNA ribosyltransferase-isomerase</fullName>
        <ecNumber evidence="10 13">2.4.99.17</ecNumber>
    </recommendedName>
    <alternativeName>
        <fullName evidence="12 13">Queuosine biosynthesis protein QueA</fullName>
    </alternativeName>
</protein>
<comment type="pathway">
    <text evidence="2 13">tRNA modification; tRNA-queuosine biosynthesis.</text>
</comment>
<dbReference type="Proteomes" id="UP000002027">
    <property type="component" value="Chromosome 1"/>
</dbReference>
<comment type="subcellular location">
    <subcellularLocation>
        <location evidence="1 13">Cytoplasm</location>
    </subcellularLocation>
</comment>
<dbReference type="Gene3D" id="3.40.1780.10">
    <property type="entry name" value="QueA-like"/>
    <property type="match status" value="1"/>
</dbReference>
<dbReference type="GO" id="GO:0008616">
    <property type="term" value="P:tRNA queuosine(34) biosynthetic process"/>
    <property type="evidence" value="ECO:0007669"/>
    <property type="project" value="UniProtKB-UniRule"/>
</dbReference>
<dbReference type="AlphaFoldDB" id="D1C3D8"/>
<proteinExistence type="inferred from homology"/>
<evidence type="ECO:0000313" key="15">
    <source>
        <dbReference type="Proteomes" id="UP000002027"/>
    </source>
</evidence>
<evidence type="ECO:0000256" key="8">
    <source>
        <dbReference type="ARBA" id="ARBA00052751"/>
    </source>
</evidence>
<dbReference type="InterPro" id="IPR042119">
    <property type="entry name" value="QueA_dom2"/>
</dbReference>
<dbReference type="PANTHER" id="PTHR30307:SF0">
    <property type="entry name" value="S-ADENOSYLMETHIONINE:TRNA RIBOSYLTRANSFERASE-ISOMERASE"/>
    <property type="match status" value="1"/>
</dbReference>
<keyword evidence="4 13" id="KW-0963">Cytoplasm</keyword>
<evidence type="ECO:0000256" key="7">
    <source>
        <dbReference type="ARBA" id="ARBA00022785"/>
    </source>
</evidence>
<comment type="subunit">
    <text evidence="3 13">Monomer.</text>
</comment>
<keyword evidence="15" id="KW-1185">Reference proteome</keyword>
<organism evidence="14 15">
    <name type="scientific">Sphaerobacter thermophilus (strain ATCC 49802 / DSM 20745 / KCCM 41009 / NCIMB 13125 / S 6022)</name>
    <dbReference type="NCBI Taxonomy" id="479434"/>
    <lineage>
        <taxon>Bacteria</taxon>
        <taxon>Pseudomonadati</taxon>
        <taxon>Thermomicrobiota</taxon>
        <taxon>Thermomicrobia</taxon>
        <taxon>Sphaerobacterales</taxon>
        <taxon>Sphaerobacterineae</taxon>
        <taxon>Sphaerobacteraceae</taxon>
        <taxon>Sphaerobacter</taxon>
    </lineage>
</organism>
<keyword evidence="6 13" id="KW-0949">S-adenosyl-L-methionine</keyword>
<dbReference type="InterPro" id="IPR003699">
    <property type="entry name" value="QueA"/>
</dbReference>
<evidence type="ECO:0000313" key="14">
    <source>
        <dbReference type="EMBL" id="ACZ38755.1"/>
    </source>
</evidence>
<sequence>MADYDYDLPPELIAQHPVEPRDASRLMVVDRASETIAHRRFRDLPSLLSPGDLLIVNDTRVMPARLHGRRPTGGQVELLLLRRLEDGCWEAMGRPARRLRPGTFVHLRDQGGREAVEPAEVVARRGEGLLAVRLPSEVEARLDEFGEMPLPPYIRARLEDPERYQTVFATEVGSAAAPTAGLHFTPRLLAELDAAGIRRATITLHVGLGTFLPVKVEDARQHRMHQEWYHVPADTLAAIRETRAAGRRVVAVGTTACRTLESIAPDLDADDDLSGWTDLFIVPGHQFQVVDALVTNFHLPRSTLLLLVSAFAGRELILRAYEEAVRTRYRFFSFGDAMLIL</sequence>
<dbReference type="KEGG" id="sti:Sthe_1320"/>
<comment type="catalytic activity">
    <reaction evidence="8 13">
        <text>7-aminomethyl-7-carbaguanosine(34) in tRNA + S-adenosyl-L-methionine = epoxyqueuosine(34) in tRNA + adenine + L-methionine + 2 H(+)</text>
        <dbReference type="Rhea" id="RHEA:32155"/>
        <dbReference type="Rhea" id="RHEA-COMP:10342"/>
        <dbReference type="Rhea" id="RHEA-COMP:18582"/>
        <dbReference type="ChEBI" id="CHEBI:15378"/>
        <dbReference type="ChEBI" id="CHEBI:16708"/>
        <dbReference type="ChEBI" id="CHEBI:57844"/>
        <dbReference type="ChEBI" id="CHEBI:59789"/>
        <dbReference type="ChEBI" id="CHEBI:82833"/>
        <dbReference type="ChEBI" id="CHEBI:194443"/>
        <dbReference type="EC" id="2.4.99.17"/>
    </reaction>
</comment>
<evidence type="ECO:0000256" key="10">
    <source>
        <dbReference type="ARBA" id="ARBA00066503"/>
    </source>
</evidence>
<keyword evidence="7 13" id="KW-0671">Queuosine biosynthesis</keyword>
<evidence type="ECO:0000256" key="2">
    <source>
        <dbReference type="ARBA" id="ARBA00004691"/>
    </source>
</evidence>
<dbReference type="RefSeq" id="WP_012871802.1">
    <property type="nucleotide sequence ID" value="NC_013523.1"/>
</dbReference>
<dbReference type="NCBIfam" id="NF001140">
    <property type="entry name" value="PRK00147.1"/>
    <property type="match status" value="1"/>
</dbReference>
<dbReference type="EMBL" id="CP001823">
    <property type="protein sequence ID" value="ACZ38755.1"/>
    <property type="molecule type" value="Genomic_DNA"/>
</dbReference>
<dbReference type="Pfam" id="PF02547">
    <property type="entry name" value="Queuosine_synth"/>
    <property type="match status" value="1"/>
</dbReference>
<keyword evidence="5 13" id="KW-0808">Transferase</keyword>
<keyword evidence="14" id="KW-0413">Isomerase</keyword>
<evidence type="ECO:0000256" key="9">
    <source>
        <dbReference type="ARBA" id="ARBA00061210"/>
    </source>
</evidence>
<comment type="similarity">
    <text evidence="9 13">Belongs to the QueA family.</text>
</comment>
<dbReference type="eggNOG" id="COG0809">
    <property type="taxonomic scope" value="Bacteria"/>
</dbReference>
<dbReference type="InterPro" id="IPR042118">
    <property type="entry name" value="QueA_dom1"/>
</dbReference>
<comment type="function">
    <text evidence="13">Transfers and isomerizes the ribose moiety from AdoMet to the 7-aminomethyl group of 7-deazaguanine (preQ1-tRNA) to give epoxyqueuosine (oQ-tRNA).</text>
</comment>
<dbReference type="STRING" id="479434.Sthe_1320"/>
<reference evidence="15" key="1">
    <citation type="submission" date="2009-11" db="EMBL/GenBank/DDBJ databases">
        <title>The complete chromosome 1 of Sphaerobacter thermophilus DSM 20745.</title>
        <authorList>
            <person name="Lucas S."/>
            <person name="Copeland A."/>
            <person name="Lapidus A."/>
            <person name="Glavina del Rio T."/>
            <person name="Dalin E."/>
            <person name="Tice H."/>
            <person name="Bruce D."/>
            <person name="Goodwin L."/>
            <person name="Pitluck S."/>
            <person name="Kyrpides N."/>
            <person name="Mavromatis K."/>
            <person name="Ivanova N."/>
            <person name="Mikhailova N."/>
            <person name="LaButti K.M."/>
            <person name="Clum A."/>
            <person name="Sun H.I."/>
            <person name="Brettin T."/>
            <person name="Detter J.C."/>
            <person name="Han C."/>
            <person name="Larimer F."/>
            <person name="Land M."/>
            <person name="Hauser L."/>
            <person name="Markowitz V."/>
            <person name="Cheng J.F."/>
            <person name="Hugenholtz P."/>
            <person name="Woyke T."/>
            <person name="Wu D."/>
            <person name="Steenblock K."/>
            <person name="Schneider S."/>
            <person name="Pukall R."/>
            <person name="Goeker M."/>
            <person name="Klenk H.P."/>
            <person name="Eisen J.A."/>
        </authorList>
    </citation>
    <scope>NUCLEOTIDE SEQUENCE [LARGE SCALE GENOMIC DNA]</scope>
    <source>
        <strain evidence="15">ATCC 49802 / DSM 20745 / S 6022</strain>
    </source>
</reference>
<accession>D1C3D8</accession>
<dbReference type="NCBIfam" id="TIGR00113">
    <property type="entry name" value="queA"/>
    <property type="match status" value="1"/>
</dbReference>
<dbReference type="GO" id="GO:0051075">
    <property type="term" value="F:S-adenosylmethionine:tRNA ribosyltransferase-isomerase activity"/>
    <property type="evidence" value="ECO:0007669"/>
    <property type="project" value="UniProtKB-EC"/>
</dbReference>